<dbReference type="GO" id="GO:0003677">
    <property type="term" value="F:DNA binding"/>
    <property type="evidence" value="ECO:0007669"/>
    <property type="project" value="InterPro"/>
</dbReference>
<protein>
    <recommendedName>
        <fullName evidence="5">C2H2-type domain-containing protein</fullName>
    </recommendedName>
</protein>
<evidence type="ECO:0000256" key="1">
    <source>
        <dbReference type="ARBA" id="ARBA00022723"/>
    </source>
</evidence>
<dbReference type="EMBL" id="JAAFOW010001071">
    <property type="protein sequence ID" value="KAF5262498.1"/>
    <property type="molecule type" value="Genomic_DNA"/>
</dbReference>
<reference evidence="6" key="1">
    <citation type="submission" date="2020-02" db="EMBL/GenBank/DDBJ databases">
        <title>Identification and distribution of gene clusters putatively required for synthesis of sphingolipid metabolism inhibitors in phylogenetically diverse species of the filamentous fungus Fusarium.</title>
        <authorList>
            <person name="Kim H.-S."/>
            <person name="Busman M."/>
            <person name="Brown D.W."/>
            <person name="Divon H."/>
            <person name="Uhlig S."/>
            <person name="Proctor R.H."/>
        </authorList>
    </citation>
    <scope>NUCLEOTIDE SEQUENCE [LARGE SCALE GENOMIC DNA]</scope>
    <source>
        <strain evidence="6">NRRL 39464</strain>
    </source>
</reference>
<evidence type="ECO:0000256" key="2">
    <source>
        <dbReference type="ARBA" id="ARBA00022771"/>
    </source>
</evidence>
<keyword evidence="2 4" id="KW-0863">Zinc-finger</keyword>
<accession>A0A8H5ABX1</accession>
<evidence type="ECO:0000259" key="5">
    <source>
        <dbReference type="PROSITE" id="PS50157"/>
    </source>
</evidence>
<dbReference type="Proteomes" id="UP000558688">
    <property type="component" value="Unassembled WGS sequence"/>
</dbReference>
<evidence type="ECO:0000313" key="7">
    <source>
        <dbReference type="Proteomes" id="UP000558688"/>
    </source>
</evidence>
<keyword evidence="3" id="KW-0862">Zinc</keyword>
<evidence type="ECO:0000256" key="3">
    <source>
        <dbReference type="ARBA" id="ARBA00022833"/>
    </source>
</evidence>
<gene>
    <name evidence="6" type="ORF">FOXYS1_6767</name>
</gene>
<comment type="caution">
    <text evidence="6">The sequence shown here is derived from an EMBL/GenBank/DDBJ whole genome shotgun (WGS) entry which is preliminary data.</text>
</comment>
<dbReference type="Pfam" id="PF02892">
    <property type="entry name" value="zf-BED"/>
    <property type="match status" value="1"/>
</dbReference>
<evidence type="ECO:0000256" key="4">
    <source>
        <dbReference type="PROSITE-ProRule" id="PRU00042"/>
    </source>
</evidence>
<keyword evidence="1" id="KW-0479">Metal-binding</keyword>
<dbReference type="Gene3D" id="3.30.160.60">
    <property type="entry name" value="Classic Zinc Finger"/>
    <property type="match status" value="1"/>
</dbReference>
<dbReference type="PROSITE" id="PS50157">
    <property type="entry name" value="ZINC_FINGER_C2H2_2"/>
    <property type="match status" value="1"/>
</dbReference>
<dbReference type="InterPro" id="IPR013087">
    <property type="entry name" value="Znf_C2H2_type"/>
</dbReference>
<dbReference type="InterPro" id="IPR003656">
    <property type="entry name" value="Znf_BED"/>
</dbReference>
<dbReference type="SMART" id="SM00355">
    <property type="entry name" value="ZnF_C2H2"/>
    <property type="match status" value="1"/>
</dbReference>
<organism evidence="6 7">
    <name type="scientific">Fusarium oxysporum</name>
    <name type="common">Fusarium vascular wilt</name>
    <dbReference type="NCBI Taxonomy" id="5507"/>
    <lineage>
        <taxon>Eukaryota</taxon>
        <taxon>Fungi</taxon>
        <taxon>Dikarya</taxon>
        <taxon>Ascomycota</taxon>
        <taxon>Pezizomycotina</taxon>
        <taxon>Sordariomycetes</taxon>
        <taxon>Hypocreomycetidae</taxon>
        <taxon>Hypocreales</taxon>
        <taxon>Nectriaceae</taxon>
        <taxon>Fusarium</taxon>
        <taxon>Fusarium oxysporum species complex</taxon>
    </lineage>
</organism>
<dbReference type="PROSITE" id="PS00028">
    <property type="entry name" value="ZINC_FINGER_C2H2_1"/>
    <property type="match status" value="1"/>
</dbReference>
<dbReference type="AlphaFoldDB" id="A0A8H5ABX1"/>
<dbReference type="GO" id="GO:0008270">
    <property type="term" value="F:zinc ion binding"/>
    <property type="evidence" value="ECO:0007669"/>
    <property type="project" value="UniProtKB-KW"/>
</dbReference>
<sequence length="425" mass="47675">MDVAKQSSANAAMAIDGLHASLIYVDELKPSTTRARDTKLQGMVRWEAILDFRIEIERYWESLINITRTQDLPSLETLFTSFPTPTYLYEAAVFTFRNILTGSESDSLENIFALCSLSYVASICSRRTGKPDIDNIFRDINIWQDSIGYPQHRQLFNDLIQRLWEDMTASSFQTEQFLNSASPFNGQNCMAPQSATMHDISLFSDVSDPFWGGLFDVPGSLPGPNFQMTGTTKGTCPTVFDPPSLQPSTGDLRQSAVMNILTSFLANCGDLMDILSGHGATAKGPHSDVSKEVKNFAWALRRHESFEEPSAHGILAIVDRFVGLDYFQSIEEIRDYIIIVAKEILPSGKPFAEVCKSIYLSTDMTKMRPVGRQHADRALDRKLKKIPCHHCGEEFTRKTNMRRHIARKHANLSARDMLVVSVNTG</sequence>
<name>A0A8H5ABX1_FUSOX</name>
<proteinExistence type="predicted"/>
<evidence type="ECO:0000313" key="6">
    <source>
        <dbReference type="EMBL" id="KAF5262498.1"/>
    </source>
</evidence>
<feature type="domain" description="C2H2-type" evidence="5">
    <location>
        <begin position="386"/>
        <end position="414"/>
    </location>
</feature>